<evidence type="ECO:0000256" key="4">
    <source>
        <dbReference type="ARBA" id="ARBA00022692"/>
    </source>
</evidence>
<evidence type="ECO:0000313" key="8">
    <source>
        <dbReference type="EMBL" id="NBE06088.1"/>
    </source>
</evidence>
<evidence type="ECO:0000256" key="5">
    <source>
        <dbReference type="ARBA" id="ARBA00022989"/>
    </source>
</evidence>
<dbReference type="Proteomes" id="UP001517376">
    <property type="component" value="Unassembled WGS sequence"/>
</dbReference>
<feature type="transmembrane region" description="Helical" evidence="7">
    <location>
        <begin position="108"/>
        <end position="128"/>
    </location>
</feature>
<dbReference type="Pfam" id="PF02417">
    <property type="entry name" value="Chromate_transp"/>
    <property type="match status" value="2"/>
</dbReference>
<dbReference type="PANTHER" id="PTHR33567:SF3">
    <property type="entry name" value="CHROMATE ION TRANSPORTER (EUROFUNG)"/>
    <property type="match status" value="1"/>
</dbReference>
<dbReference type="InterPro" id="IPR014047">
    <property type="entry name" value="Chr_Tranpt_l_chain"/>
</dbReference>
<dbReference type="RefSeq" id="WP_161765022.1">
    <property type="nucleotide sequence ID" value="NZ_JAAATW010000001.1"/>
</dbReference>
<sequence length="425" mass="44843">MTPLSHLFRTFGHIGLMSFGGPAAQIALMHRVLVDERKWLTEKEYLSALSFCMLLPGPEAMQLATWSGWRLHGTLGGLIAGGLFVLPGALVVLALSALYAAFGNVPLMQALFMGIQAAVAVIVIEALLRVSKRALKGRAAYVVAVLAFLALFLANAPFPLVILAAGIWGWFAARNTPASGDPLPDAPRAAATARTFTLWLAIWLVPIGALWLVEGGLLAEIGLFFSQLAILTFGGAYAVLAWMAQAVVEDKGWLTLRQMMDGLGLAETTPGPLILVTEFVAFLAGFRQGGWLTGLAAAAITLWATFIPSFMMIFAGAPWIARITADPRLSGALSGIMAAVVGVIANLSIWFAAHVFFASVGRSDFGPLSLLTPDPSSFRPAMAALALIAGWLLLRRHMPLPLVLALAALGGLGLQAAGLLQPLAS</sequence>
<protein>
    <submittedName>
        <fullName evidence="8">Chromate efflux transporter</fullName>
    </submittedName>
</protein>
<keyword evidence="5 7" id="KW-1133">Transmembrane helix</keyword>
<feature type="transmembrane region" description="Helical" evidence="7">
    <location>
        <begin position="224"/>
        <end position="244"/>
    </location>
</feature>
<evidence type="ECO:0000256" key="7">
    <source>
        <dbReference type="SAM" id="Phobius"/>
    </source>
</evidence>
<feature type="transmembrane region" description="Helical" evidence="7">
    <location>
        <begin position="78"/>
        <end position="102"/>
    </location>
</feature>
<feature type="transmembrane region" description="Helical" evidence="7">
    <location>
        <begin position="12"/>
        <end position="33"/>
    </location>
</feature>
<reference evidence="9" key="1">
    <citation type="submission" date="2020-01" db="EMBL/GenBank/DDBJ databases">
        <title>Sphingomonas sp. strain CSW-10.</title>
        <authorList>
            <person name="Chen W.-M."/>
        </authorList>
    </citation>
    <scope>NUCLEOTIDE SEQUENCE [LARGE SCALE GENOMIC DNA]</scope>
    <source>
        <strain evidence="9">CCP-1</strain>
    </source>
</reference>
<organism evidence="8 9">
    <name type="scientific">Paragemmobacter ruber</name>
    <dbReference type="NCBI Taxonomy" id="1985673"/>
    <lineage>
        <taxon>Bacteria</taxon>
        <taxon>Pseudomonadati</taxon>
        <taxon>Pseudomonadota</taxon>
        <taxon>Alphaproteobacteria</taxon>
        <taxon>Rhodobacterales</taxon>
        <taxon>Paracoccaceae</taxon>
        <taxon>Paragemmobacter</taxon>
    </lineage>
</organism>
<dbReference type="PANTHER" id="PTHR33567">
    <property type="entry name" value="CHROMATE ION TRANSPORTER (EUROFUNG)"/>
    <property type="match status" value="1"/>
</dbReference>
<dbReference type="InterPro" id="IPR003370">
    <property type="entry name" value="Chromate_transpt"/>
</dbReference>
<keyword evidence="6 7" id="KW-0472">Membrane</keyword>
<name>A0ABW9Y0Q9_9RHOB</name>
<feature type="transmembrane region" description="Helical" evidence="7">
    <location>
        <begin position="45"/>
        <end position="66"/>
    </location>
</feature>
<accession>A0ABW9Y0Q9</accession>
<feature type="transmembrane region" description="Helical" evidence="7">
    <location>
        <begin position="401"/>
        <end position="420"/>
    </location>
</feature>
<evidence type="ECO:0000256" key="3">
    <source>
        <dbReference type="ARBA" id="ARBA00022475"/>
    </source>
</evidence>
<keyword evidence="4 7" id="KW-0812">Transmembrane</keyword>
<comment type="subcellular location">
    <subcellularLocation>
        <location evidence="1">Cell membrane</location>
        <topology evidence="1">Multi-pass membrane protein</topology>
    </subcellularLocation>
</comment>
<evidence type="ECO:0000256" key="6">
    <source>
        <dbReference type="ARBA" id="ARBA00023136"/>
    </source>
</evidence>
<evidence type="ECO:0000313" key="9">
    <source>
        <dbReference type="Proteomes" id="UP001517376"/>
    </source>
</evidence>
<feature type="transmembrane region" description="Helical" evidence="7">
    <location>
        <begin position="140"/>
        <end position="171"/>
    </location>
</feature>
<feature type="transmembrane region" description="Helical" evidence="7">
    <location>
        <begin position="295"/>
        <end position="320"/>
    </location>
</feature>
<dbReference type="EMBL" id="JAAATW010000001">
    <property type="protein sequence ID" value="NBE06088.1"/>
    <property type="molecule type" value="Genomic_DNA"/>
</dbReference>
<feature type="transmembrane region" description="Helical" evidence="7">
    <location>
        <begin position="191"/>
        <end position="212"/>
    </location>
</feature>
<evidence type="ECO:0000256" key="2">
    <source>
        <dbReference type="ARBA" id="ARBA00005262"/>
    </source>
</evidence>
<gene>
    <name evidence="8" type="primary">chrA</name>
    <name evidence="8" type="ORF">GU920_00915</name>
</gene>
<proteinExistence type="inferred from homology"/>
<keyword evidence="3" id="KW-1003">Cell membrane</keyword>
<comment type="similarity">
    <text evidence="2">Belongs to the chromate ion transporter (CHR) (TC 2.A.51) family.</text>
</comment>
<evidence type="ECO:0000256" key="1">
    <source>
        <dbReference type="ARBA" id="ARBA00004651"/>
    </source>
</evidence>
<dbReference type="NCBIfam" id="TIGR00937">
    <property type="entry name" value="2A51"/>
    <property type="match status" value="1"/>
</dbReference>
<comment type="caution">
    <text evidence="8">The sequence shown here is derived from an EMBL/GenBank/DDBJ whole genome shotgun (WGS) entry which is preliminary data.</text>
</comment>
<feature type="transmembrane region" description="Helical" evidence="7">
    <location>
        <begin position="332"/>
        <end position="357"/>
    </location>
</feature>
<dbReference type="PIRSF" id="PIRSF004810">
    <property type="entry name" value="ChrA"/>
    <property type="match status" value="1"/>
</dbReference>
<keyword evidence="9" id="KW-1185">Reference proteome</keyword>